<dbReference type="SUPFAM" id="SSF52799">
    <property type="entry name" value="(Phosphotyrosine protein) phosphatases II"/>
    <property type="match status" value="1"/>
</dbReference>
<dbReference type="PROSITE" id="PS50056">
    <property type="entry name" value="TYR_PHOSPHATASE_2"/>
    <property type="match status" value="1"/>
</dbReference>
<keyword evidence="7" id="KW-1185">Reference proteome</keyword>
<name>A0A4P6XT18_9ASCO</name>
<dbReference type="PROSITE" id="PS50055">
    <property type="entry name" value="TYR_PHOSPHATASE_PTP"/>
    <property type="match status" value="1"/>
</dbReference>
<evidence type="ECO:0000259" key="3">
    <source>
        <dbReference type="PROSITE" id="PS50055"/>
    </source>
</evidence>
<evidence type="ECO:0000259" key="5">
    <source>
        <dbReference type="PROSITE" id="PS50206"/>
    </source>
</evidence>
<dbReference type="PANTHER" id="PTHR19134">
    <property type="entry name" value="RECEPTOR-TYPE TYROSINE-PROTEIN PHOSPHATASE"/>
    <property type="match status" value="1"/>
</dbReference>
<dbReference type="Pfam" id="PF00102">
    <property type="entry name" value="Y_phosphatase"/>
    <property type="match status" value="1"/>
</dbReference>
<gene>
    <name evidence="6" type="primary">MPUL0F02540</name>
    <name evidence="6" type="ORF">METSCH_F02540</name>
</gene>
<proteinExistence type="inferred from homology"/>
<dbReference type="InterPro" id="IPR016130">
    <property type="entry name" value="Tyr_Pase_AS"/>
</dbReference>
<dbReference type="GO" id="GO:0004725">
    <property type="term" value="F:protein tyrosine phosphatase activity"/>
    <property type="evidence" value="ECO:0007669"/>
    <property type="project" value="UniProtKB-EC"/>
</dbReference>
<protein>
    <recommendedName>
        <fullName evidence="2">protein-tyrosine-phosphatase</fullName>
        <ecNumber evidence="2">3.1.3.48</ecNumber>
    </recommendedName>
</protein>
<evidence type="ECO:0000313" key="6">
    <source>
        <dbReference type="EMBL" id="QBM90670.1"/>
    </source>
</evidence>
<dbReference type="PROSITE" id="PS50206">
    <property type="entry name" value="RHODANESE_3"/>
    <property type="match status" value="1"/>
</dbReference>
<dbReference type="SMART" id="SM00404">
    <property type="entry name" value="PTPc_motif"/>
    <property type="match status" value="1"/>
</dbReference>
<evidence type="ECO:0000313" key="7">
    <source>
        <dbReference type="Proteomes" id="UP000292447"/>
    </source>
</evidence>
<accession>A0A4P6XT18</accession>
<dbReference type="PANTHER" id="PTHR19134:SF561">
    <property type="entry name" value="PROTEIN TYROSINE PHOSPHATASE 36E, ISOFORM A"/>
    <property type="match status" value="1"/>
</dbReference>
<dbReference type="InterPro" id="IPR029021">
    <property type="entry name" value="Prot-tyrosine_phosphatase-like"/>
</dbReference>
<dbReference type="EC" id="3.1.3.48" evidence="2"/>
<dbReference type="Proteomes" id="UP000292447">
    <property type="component" value="Chromosome VI"/>
</dbReference>
<dbReference type="InterPro" id="IPR050348">
    <property type="entry name" value="Protein-Tyr_Phosphatase"/>
</dbReference>
<dbReference type="EMBL" id="CP034461">
    <property type="protein sequence ID" value="QBM90670.1"/>
    <property type="molecule type" value="Genomic_DNA"/>
</dbReference>
<sequence>MSTSPCCAEYKFPAASPNEQKEAFGFAHLLALPDYSAVKTQKDADDYFAIKPPAVQLKPTFISPKKPIPRENASGSVSSLGSEATFTESQLFINHEFNLSTDTLFEDCEETGETSMSGTSGSAHTLKAQRNVLHLSLNMPKRGSHHKARSSLGSTTGLLARQAIVRDAETCDTAPSLSAVEPRFQLDRKYSLGVAEEALNRERDGHLLTPVPTLRKQLTLPILSPTEGLVLDTIKTQQIKRLLFVPPQESFRDQILKLSPTIKYLPPDEIVSVIKQSQVQAETGLRDILVLDIRPLADHVKSHISGSINICLPLTLLKRASFDFKRCVNSLPAYEKVILQNYFYHNNINFESKKVTKNPHAGAHGFPAVIVYDHSNVSSNLYHMCRKLIDHSCYDASSAPPIYLIDAPFLALVQDSDILGSGKIESVDVAKLLIKDPLDETKILLSGNSGLTFSRAEPPRSIKLMKPMLAGLSTPNVSNFSLPVDLPDTKFKIRHNEEVFDFSSAPSTDDKLSSLSVSSPGLKLLPQWLQNSVANNSQIRADFNRLEECEKSRLNSALKIKMEQEFMTPGGHRESTPVINSGLDYGHKNRYKDIFLYEHSRVSLNDFPKAALSAGNDAVAQLGCDYINASYLKSSERVFENIVGAKSNEQTLRFSNAIATQGPLLKTAGDFWKLVAHQGSLVIISLTNDVENGVEKCFAFWKTGCYISGENKVDVKLVDTEQFGTLKLRTFSIRIDNKPAHKVMQLHLDSWMDMGVVVDSDEVLAMIHLKNHILAKAQHLPEFPTVIHCSAGCGRTGVFAAADMLMNAFRYRGDNFDVSDDPVYDIVNDLRRQRISMVQTIRQYGSIYSLLIQSIIGSNNWRSITETEIAKAFSGN</sequence>
<dbReference type="AlphaFoldDB" id="A0A4P6XT18"/>
<organism evidence="6 7">
    <name type="scientific">Metschnikowia aff. pulcherrima</name>
    <dbReference type="NCBI Taxonomy" id="2163413"/>
    <lineage>
        <taxon>Eukaryota</taxon>
        <taxon>Fungi</taxon>
        <taxon>Dikarya</taxon>
        <taxon>Ascomycota</taxon>
        <taxon>Saccharomycotina</taxon>
        <taxon>Pichiomycetes</taxon>
        <taxon>Metschnikowiaceae</taxon>
        <taxon>Metschnikowia</taxon>
    </lineage>
</organism>
<dbReference type="PRINTS" id="PR00700">
    <property type="entry name" value="PRTYPHPHTASE"/>
</dbReference>
<feature type="domain" description="Tyrosine specific protein phosphatases" evidence="4">
    <location>
        <begin position="764"/>
        <end position="845"/>
    </location>
</feature>
<evidence type="ECO:0000256" key="2">
    <source>
        <dbReference type="ARBA" id="ARBA00013064"/>
    </source>
</evidence>
<dbReference type="PROSITE" id="PS00383">
    <property type="entry name" value="TYR_PHOSPHATASE_1"/>
    <property type="match status" value="1"/>
</dbReference>
<dbReference type="SUPFAM" id="SSF52821">
    <property type="entry name" value="Rhodanese/Cell cycle control phosphatase"/>
    <property type="match status" value="1"/>
</dbReference>
<feature type="domain" description="Rhodanese" evidence="5">
    <location>
        <begin position="284"/>
        <end position="353"/>
    </location>
</feature>
<dbReference type="InterPro" id="IPR003595">
    <property type="entry name" value="Tyr_Pase_cat"/>
</dbReference>
<dbReference type="CDD" id="cd18533">
    <property type="entry name" value="PTP_fungal"/>
    <property type="match status" value="1"/>
</dbReference>
<dbReference type="Gene3D" id="3.40.250.10">
    <property type="entry name" value="Rhodanese-like domain"/>
    <property type="match status" value="1"/>
</dbReference>
<dbReference type="STRING" id="2163413.A0A4P6XT18"/>
<dbReference type="Gene3D" id="3.90.190.10">
    <property type="entry name" value="Protein tyrosine phosphatase superfamily"/>
    <property type="match status" value="1"/>
</dbReference>
<dbReference type="InterPro" id="IPR036873">
    <property type="entry name" value="Rhodanese-like_dom_sf"/>
</dbReference>
<comment type="similarity">
    <text evidence="1">Belongs to the protein-tyrosine phosphatase family. Non-receptor class subfamily.</text>
</comment>
<dbReference type="InterPro" id="IPR000242">
    <property type="entry name" value="PTP_cat"/>
</dbReference>
<dbReference type="InterPro" id="IPR000387">
    <property type="entry name" value="Tyr_Pase_dom"/>
</dbReference>
<evidence type="ECO:0000256" key="1">
    <source>
        <dbReference type="ARBA" id="ARBA00009649"/>
    </source>
</evidence>
<evidence type="ECO:0000259" key="4">
    <source>
        <dbReference type="PROSITE" id="PS50056"/>
    </source>
</evidence>
<feature type="domain" description="Tyrosine-protein phosphatase" evidence="3">
    <location>
        <begin position="588"/>
        <end position="854"/>
    </location>
</feature>
<reference evidence="7" key="1">
    <citation type="submission" date="2019-03" db="EMBL/GenBank/DDBJ databases">
        <title>Snf2 controls pulcherriminic acid biosynthesis and connects pigmentation and antifungal activity of the yeast Metschnikowia pulcherrima.</title>
        <authorList>
            <person name="Gore-Lloyd D."/>
            <person name="Sumann I."/>
            <person name="Brachmann A.O."/>
            <person name="Schneeberger K."/>
            <person name="Ortiz-Merino R.A."/>
            <person name="Moreno-Beltran M."/>
            <person name="Schlaefli M."/>
            <person name="Kirner P."/>
            <person name="Santos Kron A."/>
            <person name="Wolfe K.H."/>
            <person name="Piel J."/>
            <person name="Ahrens C.H."/>
            <person name="Henk D."/>
            <person name="Freimoser F.M."/>
        </authorList>
    </citation>
    <scope>NUCLEOTIDE SEQUENCE [LARGE SCALE GENOMIC DNA]</scope>
    <source>
        <strain evidence="7">APC 1.2</strain>
    </source>
</reference>
<dbReference type="SMART" id="SM00194">
    <property type="entry name" value="PTPc"/>
    <property type="match status" value="1"/>
</dbReference>
<dbReference type="InterPro" id="IPR001763">
    <property type="entry name" value="Rhodanese-like_dom"/>
</dbReference>